<dbReference type="InterPro" id="IPR000620">
    <property type="entry name" value="EamA_dom"/>
</dbReference>
<dbReference type="EMBL" id="AP024747">
    <property type="protein sequence ID" value="BCY25397.1"/>
    <property type="molecule type" value="Genomic_DNA"/>
</dbReference>
<dbReference type="AlphaFoldDB" id="A0AAD1KQ64"/>
<feature type="transmembrane region" description="Helical" evidence="6">
    <location>
        <begin position="263"/>
        <end position="283"/>
    </location>
</feature>
<feature type="transmembrane region" description="Helical" evidence="6">
    <location>
        <begin position="289"/>
        <end position="307"/>
    </location>
</feature>
<keyword evidence="3 6" id="KW-0812">Transmembrane</keyword>
<keyword evidence="4 6" id="KW-1133">Transmembrane helix</keyword>
<feature type="transmembrane region" description="Helical" evidence="6">
    <location>
        <begin position="146"/>
        <end position="164"/>
    </location>
</feature>
<name>A0AAD1KQ64_9ACTN</name>
<evidence type="ECO:0000313" key="8">
    <source>
        <dbReference type="EMBL" id="BCY25397.1"/>
    </source>
</evidence>
<comment type="subcellular location">
    <subcellularLocation>
        <location evidence="1">Membrane</location>
        <topology evidence="1">Multi-pass membrane protein</topology>
    </subcellularLocation>
</comment>
<evidence type="ECO:0000259" key="7">
    <source>
        <dbReference type="Pfam" id="PF00892"/>
    </source>
</evidence>
<dbReference type="Pfam" id="PF00892">
    <property type="entry name" value="EamA"/>
    <property type="match status" value="2"/>
</dbReference>
<evidence type="ECO:0000256" key="4">
    <source>
        <dbReference type="ARBA" id="ARBA00022989"/>
    </source>
</evidence>
<keyword evidence="5 6" id="KW-0472">Membrane</keyword>
<gene>
    <name evidence="8" type="ORF">KB1_13870</name>
</gene>
<evidence type="ECO:0000256" key="1">
    <source>
        <dbReference type="ARBA" id="ARBA00004141"/>
    </source>
</evidence>
<feature type="transmembrane region" description="Helical" evidence="6">
    <location>
        <begin position="170"/>
        <end position="189"/>
    </location>
</feature>
<evidence type="ECO:0000256" key="6">
    <source>
        <dbReference type="SAM" id="Phobius"/>
    </source>
</evidence>
<feature type="domain" description="EamA" evidence="7">
    <location>
        <begin position="173"/>
        <end position="306"/>
    </location>
</feature>
<dbReference type="InterPro" id="IPR050638">
    <property type="entry name" value="AA-Vitamin_Transporters"/>
</dbReference>
<evidence type="ECO:0000256" key="5">
    <source>
        <dbReference type="ARBA" id="ARBA00023136"/>
    </source>
</evidence>
<feature type="transmembrane region" description="Helical" evidence="6">
    <location>
        <begin position="232"/>
        <end position="251"/>
    </location>
</feature>
<evidence type="ECO:0000313" key="9">
    <source>
        <dbReference type="Proteomes" id="UP000825072"/>
    </source>
</evidence>
<feature type="transmembrane region" description="Helical" evidence="6">
    <location>
        <begin position="205"/>
        <end position="226"/>
    </location>
</feature>
<evidence type="ECO:0000256" key="2">
    <source>
        <dbReference type="ARBA" id="ARBA00007362"/>
    </source>
</evidence>
<feature type="domain" description="EamA" evidence="7">
    <location>
        <begin position="36"/>
        <end position="162"/>
    </location>
</feature>
<organism evidence="8 9">
    <name type="scientific">Cutibacterium modestum</name>
    <dbReference type="NCBI Taxonomy" id="2559073"/>
    <lineage>
        <taxon>Bacteria</taxon>
        <taxon>Bacillati</taxon>
        <taxon>Actinomycetota</taxon>
        <taxon>Actinomycetes</taxon>
        <taxon>Propionibacteriales</taxon>
        <taxon>Propionibacteriaceae</taxon>
        <taxon>Cutibacterium</taxon>
    </lineage>
</organism>
<dbReference type="Proteomes" id="UP000825072">
    <property type="component" value="Chromosome 1"/>
</dbReference>
<dbReference type="SUPFAM" id="SSF103481">
    <property type="entry name" value="Multidrug resistance efflux transporter EmrE"/>
    <property type="match status" value="2"/>
</dbReference>
<feature type="transmembrane region" description="Helical" evidence="6">
    <location>
        <begin position="37"/>
        <end position="56"/>
    </location>
</feature>
<proteinExistence type="inferred from homology"/>
<feature type="transmembrane region" description="Helical" evidence="6">
    <location>
        <begin position="95"/>
        <end position="115"/>
    </location>
</feature>
<dbReference type="InterPro" id="IPR037185">
    <property type="entry name" value="EmrE-like"/>
</dbReference>
<protein>
    <submittedName>
        <fullName evidence="8">Threonine transporter RhtB</fullName>
    </submittedName>
</protein>
<evidence type="ECO:0000256" key="3">
    <source>
        <dbReference type="ARBA" id="ARBA00022692"/>
    </source>
</evidence>
<sequence>MVAILAGCPNLVVTSGSQAHPGSELGNHVVMVAFMRGAILVFMAILSVQFGGAFAATLIPRIGALGTVALRMSLAAILLAPIVQPRMKGHTCADWRKVLALTIALTGMNTVFYFSLERLPLGVAVTVEFLGPLGMAALGSRSLRDWLAILLALCGVVGVSGALTADWAHLSFLGLVLALTAGVFWTLYAKSAQLVGMNWSKLEGLWWAILFSSLVLVPSGFATAGIHLVAPYSLLAGAVVAVMSSALPYSLEMYALRHIDTTVYGVLTGVEPAVAAVAGFLILGQNLTVPQMLGMAFVITAAWLVMARGRQRK</sequence>
<accession>A0AAD1KQ64</accession>
<dbReference type="PANTHER" id="PTHR32322">
    <property type="entry name" value="INNER MEMBRANE TRANSPORTER"/>
    <property type="match status" value="1"/>
</dbReference>
<reference evidence="8" key="1">
    <citation type="submission" date="2021-06" db="EMBL/GenBank/DDBJ databases">
        <title>Genome sequence of Cutibacterium modestum strain KB17-24694.</title>
        <authorList>
            <person name="Dekio I."/>
            <person name="Asahina A."/>
            <person name="Nishida M."/>
        </authorList>
    </citation>
    <scope>NUCLEOTIDE SEQUENCE</scope>
    <source>
        <strain evidence="8">KB17-24694</strain>
    </source>
</reference>
<comment type="similarity">
    <text evidence="2">Belongs to the EamA transporter family.</text>
</comment>
<dbReference type="GO" id="GO:0016020">
    <property type="term" value="C:membrane"/>
    <property type="evidence" value="ECO:0007669"/>
    <property type="project" value="UniProtKB-SubCell"/>
</dbReference>
<feature type="transmembrane region" description="Helical" evidence="6">
    <location>
        <begin position="62"/>
        <end position="83"/>
    </location>
</feature>
<dbReference type="PANTHER" id="PTHR32322:SF2">
    <property type="entry name" value="EAMA DOMAIN-CONTAINING PROTEIN"/>
    <property type="match status" value="1"/>
</dbReference>
<feature type="transmembrane region" description="Helical" evidence="6">
    <location>
        <begin position="121"/>
        <end position="139"/>
    </location>
</feature>